<sequence length="225" mass="23364">MDDIELLVRDARPDSGHRDRPLSDRAERELEALIAPRPRPPRAAHVAPRRRRWRGAIVVSLAVGAVVAIAAIGIGSALVSAPGAPRAVATPAEPDPSTVLSGAADRLAASDASSEDAQEDRNGQESRDEADRGTALQVPQATPDGASLVAWLTSSAATPTAQAELLESLAVGGRASSATRSTDPVGNALWRVSVDEITLVIRADTGAIVAVMDMNGVEREVPPIS</sequence>
<proteinExistence type="predicted"/>
<dbReference type="RefSeq" id="WP_188711760.1">
    <property type="nucleotide sequence ID" value="NZ_BMHO01000001.1"/>
</dbReference>
<evidence type="ECO:0000256" key="2">
    <source>
        <dbReference type="SAM" id="Phobius"/>
    </source>
</evidence>
<organism evidence="3 4">
    <name type="scientific">Microbacterium faecale</name>
    <dbReference type="NCBI Taxonomy" id="1804630"/>
    <lineage>
        <taxon>Bacteria</taxon>
        <taxon>Bacillati</taxon>
        <taxon>Actinomycetota</taxon>
        <taxon>Actinomycetes</taxon>
        <taxon>Micrococcales</taxon>
        <taxon>Microbacteriaceae</taxon>
        <taxon>Microbacterium</taxon>
    </lineage>
</organism>
<keyword evidence="4" id="KW-1185">Reference proteome</keyword>
<feature type="compositionally biased region" description="Basic residues" evidence="1">
    <location>
        <begin position="39"/>
        <end position="49"/>
    </location>
</feature>
<keyword evidence="2" id="KW-0472">Membrane</keyword>
<evidence type="ECO:0000313" key="3">
    <source>
        <dbReference type="EMBL" id="GGD36282.1"/>
    </source>
</evidence>
<keyword evidence="2" id="KW-0812">Transmembrane</keyword>
<reference evidence="3" key="1">
    <citation type="journal article" date="2014" name="Int. J. Syst. Evol. Microbiol.">
        <title>Complete genome sequence of Corynebacterium casei LMG S-19264T (=DSM 44701T), isolated from a smear-ripened cheese.</title>
        <authorList>
            <consortium name="US DOE Joint Genome Institute (JGI-PGF)"/>
            <person name="Walter F."/>
            <person name="Albersmeier A."/>
            <person name="Kalinowski J."/>
            <person name="Ruckert C."/>
        </authorList>
    </citation>
    <scope>NUCLEOTIDE SEQUENCE</scope>
    <source>
        <strain evidence="3">CGMCC 1.15152</strain>
    </source>
</reference>
<accession>A0A917DFM5</accession>
<feature type="region of interest" description="Disordered" evidence="1">
    <location>
        <begin position="105"/>
        <end position="140"/>
    </location>
</feature>
<feature type="region of interest" description="Disordered" evidence="1">
    <location>
        <begin position="8"/>
        <end position="49"/>
    </location>
</feature>
<feature type="compositionally biased region" description="Basic and acidic residues" evidence="1">
    <location>
        <begin position="119"/>
        <end position="132"/>
    </location>
</feature>
<name>A0A917DFM5_9MICO</name>
<feature type="compositionally biased region" description="Basic and acidic residues" evidence="1">
    <location>
        <begin position="8"/>
        <end position="31"/>
    </location>
</feature>
<protein>
    <submittedName>
        <fullName evidence="3">Uncharacterized protein</fullName>
    </submittedName>
</protein>
<evidence type="ECO:0000313" key="4">
    <source>
        <dbReference type="Proteomes" id="UP000633205"/>
    </source>
</evidence>
<comment type="caution">
    <text evidence="3">The sequence shown here is derived from an EMBL/GenBank/DDBJ whole genome shotgun (WGS) entry which is preliminary data.</text>
</comment>
<dbReference type="Proteomes" id="UP000633205">
    <property type="component" value="Unassembled WGS sequence"/>
</dbReference>
<dbReference type="AlphaFoldDB" id="A0A917DFM5"/>
<reference evidence="3" key="2">
    <citation type="submission" date="2020-09" db="EMBL/GenBank/DDBJ databases">
        <authorList>
            <person name="Sun Q."/>
            <person name="Zhou Y."/>
        </authorList>
    </citation>
    <scope>NUCLEOTIDE SEQUENCE</scope>
    <source>
        <strain evidence="3">CGMCC 1.15152</strain>
    </source>
</reference>
<feature type="transmembrane region" description="Helical" evidence="2">
    <location>
        <begin position="56"/>
        <end position="79"/>
    </location>
</feature>
<gene>
    <name evidence="3" type="ORF">GCM10010915_16150</name>
</gene>
<keyword evidence="2" id="KW-1133">Transmembrane helix</keyword>
<dbReference type="EMBL" id="BMHO01000001">
    <property type="protein sequence ID" value="GGD36282.1"/>
    <property type="molecule type" value="Genomic_DNA"/>
</dbReference>
<evidence type="ECO:0000256" key="1">
    <source>
        <dbReference type="SAM" id="MobiDB-lite"/>
    </source>
</evidence>